<proteinExistence type="predicted"/>
<evidence type="ECO:0000313" key="1">
    <source>
        <dbReference type="EMBL" id="AOZ63608.1"/>
    </source>
</evidence>
<protein>
    <submittedName>
        <fullName evidence="1">Uncharacterized protein</fullName>
    </submittedName>
</protein>
<dbReference type="Proteomes" id="UP000224902">
    <property type="component" value="Segment"/>
</dbReference>
<name>A0A1I9SA02_9CAUD</name>
<accession>A0A1I9SA02</accession>
<organism evidence="1 2">
    <name type="scientific">Rhodococcus phage Weasels2</name>
    <dbReference type="NCBI Taxonomy" id="1897437"/>
    <lineage>
        <taxon>Viruses</taxon>
        <taxon>Duplodnaviria</taxon>
        <taxon>Heunggongvirae</taxon>
        <taxon>Uroviricota</taxon>
        <taxon>Caudoviricetes</taxon>
        <taxon>Weaselvirus</taxon>
        <taxon>Weaselvirus weasel</taxon>
    </lineage>
</organism>
<dbReference type="OrthoDB" id="12005at10239"/>
<keyword evidence="2" id="KW-1185">Reference proteome</keyword>
<gene>
    <name evidence="1" type="ORF">SEA_WEASELS2_18</name>
</gene>
<sequence>MIKVSEVEEEVRRLAKARPYFQYMPPGGHLDSCQYLDEQDGQLVGSCIVGQALVNLGVDKEKLLKQEGLPAYTVLANLCETDDKDAQEWIDYVQGRQDAGQCWEQAVYQADLYALELG</sequence>
<evidence type="ECO:0000313" key="2">
    <source>
        <dbReference type="Proteomes" id="UP000224902"/>
    </source>
</evidence>
<dbReference type="EMBL" id="KX774321">
    <property type="protein sequence ID" value="AOZ63608.1"/>
    <property type="molecule type" value="Genomic_DNA"/>
</dbReference>
<reference evidence="2" key="1">
    <citation type="submission" date="2016-08" db="EMBL/GenBank/DDBJ databases">
        <authorList>
            <person name="Seilhamer J.J."/>
        </authorList>
    </citation>
    <scope>NUCLEOTIDE SEQUENCE [LARGE SCALE GENOMIC DNA]</scope>
</reference>